<dbReference type="AlphaFoldDB" id="A0AAV5L6R9"/>
<gene>
    <name evidence="1" type="ORF">SLEP1_g41354</name>
</gene>
<proteinExistence type="predicted"/>
<protein>
    <submittedName>
        <fullName evidence="1">Uncharacterized protein</fullName>
    </submittedName>
</protein>
<comment type="caution">
    <text evidence="1">The sequence shown here is derived from an EMBL/GenBank/DDBJ whole genome shotgun (WGS) entry which is preliminary data.</text>
</comment>
<evidence type="ECO:0000313" key="1">
    <source>
        <dbReference type="EMBL" id="GKV32774.1"/>
    </source>
</evidence>
<name>A0AAV5L6R9_9ROSI</name>
<keyword evidence="2" id="KW-1185">Reference proteome</keyword>
<evidence type="ECO:0000313" key="2">
    <source>
        <dbReference type="Proteomes" id="UP001054252"/>
    </source>
</evidence>
<organism evidence="1 2">
    <name type="scientific">Rubroshorea leprosula</name>
    <dbReference type="NCBI Taxonomy" id="152421"/>
    <lineage>
        <taxon>Eukaryota</taxon>
        <taxon>Viridiplantae</taxon>
        <taxon>Streptophyta</taxon>
        <taxon>Embryophyta</taxon>
        <taxon>Tracheophyta</taxon>
        <taxon>Spermatophyta</taxon>
        <taxon>Magnoliopsida</taxon>
        <taxon>eudicotyledons</taxon>
        <taxon>Gunneridae</taxon>
        <taxon>Pentapetalae</taxon>
        <taxon>rosids</taxon>
        <taxon>malvids</taxon>
        <taxon>Malvales</taxon>
        <taxon>Dipterocarpaceae</taxon>
        <taxon>Rubroshorea</taxon>
    </lineage>
</organism>
<sequence length="57" mass="6881">MSYTLLDCWMEIYPIGLLDGEDLHYVKMTFFSRFIIYFLTYKLIRISQISISSIFML</sequence>
<dbReference type="EMBL" id="BPVZ01000097">
    <property type="protein sequence ID" value="GKV32774.1"/>
    <property type="molecule type" value="Genomic_DNA"/>
</dbReference>
<accession>A0AAV5L6R9</accession>
<reference evidence="1 2" key="1">
    <citation type="journal article" date="2021" name="Commun. Biol.">
        <title>The genome of Shorea leprosula (Dipterocarpaceae) highlights the ecological relevance of drought in aseasonal tropical rainforests.</title>
        <authorList>
            <person name="Ng K.K.S."/>
            <person name="Kobayashi M.J."/>
            <person name="Fawcett J.A."/>
            <person name="Hatakeyama M."/>
            <person name="Paape T."/>
            <person name="Ng C.H."/>
            <person name="Ang C.C."/>
            <person name="Tnah L.H."/>
            <person name="Lee C.T."/>
            <person name="Nishiyama T."/>
            <person name="Sese J."/>
            <person name="O'Brien M.J."/>
            <person name="Copetti D."/>
            <person name="Mohd Noor M.I."/>
            <person name="Ong R.C."/>
            <person name="Putra M."/>
            <person name="Sireger I.Z."/>
            <person name="Indrioko S."/>
            <person name="Kosugi Y."/>
            <person name="Izuno A."/>
            <person name="Isagi Y."/>
            <person name="Lee S.L."/>
            <person name="Shimizu K.K."/>
        </authorList>
    </citation>
    <scope>NUCLEOTIDE SEQUENCE [LARGE SCALE GENOMIC DNA]</scope>
    <source>
        <strain evidence="1">214</strain>
    </source>
</reference>
<dbReference type="Proteomes" id="UP001054252">
    <property type="component" value="Unassembled WGS sequence"/>
</dbReference>